<feature type="transmembrane region" description="Helical" evidence="7">
    <location>
        <begin position="42"/>
        <end position="65"/>
    </location>
</feature>
<feature type="transmembrane region" description="Helical" evidence="7">
    <location>
        <begin position="314"/>
        <end position="336"/>
    </location>
</feature>
<dbReference type="InterPro" id="IPR022324">
    <property type="entry name" value="Bacilysin_exporter_BacE_put"/>
</dbReference>
<keyword evidence="10" id="KW-1185">Reference proteome</keyword>
<dbReference type="Proteomes" id="UP000243739">
    <property type="component" value="Unassembled WGS sequence"/>
</dbReference>
<feature type="transmembrane region" description="Helical" evidence="7">
    <location>
        <begin position="12"/>
        <end position="36"/>
    </location>
</feature>
<keyword evidence="6 7" id="KW-0472">Membrane</keyword>
<evidence type="ECO:0000313" key="10">
    <source>
        <dbReference type="Proteomes" id="UP000243739"/>
    </source>
</evidence>
<dbReference type="OrthoDB" id="7055052at2"/>
<accession>A0A1D2YWM6</accession>
<evidence type="ECO:0000256" key="1">
    <source>
        <dbReference type="ARBA" id="ARBA00004651"/>
    </source>
</evidence>
<evidence type="ECO:0000256" key="2">
    <source>
        <dbReference type="ARBA" id="ARBA00022448"/>
    </source>
</evidence>
<keyword evidence="3" id="KW-1003">Cell membrane</keyword>
<dbReference type="RefSeq" id="WP_069656014.1">
    <property type="nucleotide sequence ID" value="NZ_MIJF01000007.1"/>
</dbReference>
<dbReference type="PANTHER" id="PTHR43266:SF2">
    <property type="entry name" value="MAJOR FACILITATOR SUPERFAMILY (MFS) PROFILE DOMAIN-CONTAINING PROTEIN"/>
    <property type="match status" value="1"/>
</dbReference>
<feature type="transmembrane region" description="Helical" evidence="7">
    <location>
        <begin position="348"/>
        <end position="369"/>
    </location>
</feature>
<feature type="domain" description="Major facilitator superfamily (MFS) profile" evidence="8">
    <location>
        <begin position="218"/>
        <end position="418"/>
    </location>
</feature>
<feature type="transmembrane region" description="Helical" evidence="7">
    <location>
        <begin position="375"/>
        <end position="395"/>
    </location>
</feature>
<reference evidence="9 10" key="1">
    <citation type="submission" date="2016-09" db="EMBL/GenBank/DDBJ databases">
        <title>Draft genome sequence for the type strain of Vulcanibacillus modesticaldus BR, a strictly anaerobic, moderately thermophilic, and nitrate-reducing bacterium from deep sea-hydrothermal vents of the Mid-Atlantic Ridge.</title>
        <authorList>
            <person name="Abin C.A."/>
            <person name="Hollibaugh J.T."/>
        </authorList>
    </citation>
    <scope>NUCLEOTIDE SEQUENCE [LARGE SCALE GENOMIC DNA]</scope>
    <source>
        <strain evidence="9 10">BR</strain>
    </source>
</reference>
<evidence type="ECO:0000256" key="7">
    <source>
        <dbReference type="SAM" id="Phobius"/>
    </source>
</evidence>
<keyword evidence="5 7" id="KW-1133">Transmembrane helix</keyword>
<dbReference type="EMBL" id="MIJF01000007">
    <property type="protein sequence ID" value="OEG00120.1"/>
    <property type="molecule type" value="Genomic_DNA"/>
</dbReference>
<feature type="transmembrane region" description="Helical" evidence="7">
    <location>
        <begin position="103"/>
        <end position="122"/>
    </location>
</feature>
<feature type="transmembrane region" description="Helical" evidence="7">
    <location>
        <begin position="290"/>
        <end position="308"/>
    </location>
</feature>
<evidence type="ECO:0000313" key="9">
    <source>
        <dbReference type="EMBL" id="OEG00120.1"/>
    </source>
</evidence>
<dbReference type="STRING" id="337097.BHF71_06230"/>
<feature type="transmembrane region" description="Helical" evidence="7">
    <location>
        <begin position="142"/>
        <end position="165"/>
    </location>
</feature>
<dbReference type="PROSITE" id="PS50850">
    <property type="entry name" value="MFS"/>
    <property type="match status" value="1"/>
</dbReference>
<organism evidence="9 10">
    <name type="scientific">Vulcanibacillus modesticaldus</name>
    <dbReference type="NCBI Taxonomy" id="337097"/>
    <lineage>
        <taxon>Bacteria</taxon>
        <taxon>Bacillati</taxon>
        <taxon>Bacillota</taxon>
        <taxon>Bacilli</taxon>
        <taxon>Bacillales</taxon>
        <taxon>Bacillaceae</taxon>
        <taxon>Vulcanibacillus</taxon>
    </lineage>
</organism>
<proteinExistence type="predicted"/>
<evidence type="ECO:0000256" key="3">
    <source>
        <dbReference type="ARBA" id="ARBA00022475"/>
    </source>
</evidence>
<comment type="subcellular location">
    <subcellularLocation>
        <location evidence="1">Cell membrane</location>
        <topology evidence="1">Multi-pass membrane protein</topology>
    </subcellularLocation>
</comment>
<gene>
    <name evidence="9" type="ORF">BHF71_06230</name>
</gene>
<feature type="transmembrane region" description="Helical" evidence="7">
    <location>
        <begin position="226"/>
        <end position="247"/>
    </location>
</feature>
<feature type="transmembrane region" description="Helical" evidence="7">
    <location>
        <begin position="77"/>
        <end position="97"/>
    </location>
</feature>
<dbReference type="CDD" id="cd06173">
    <property type="entry name" value="MFS_MefA_like"/>
    <property type="match status" value="1"/>
</dbReference>
<evidence type="ECO:0000256" key="5">
    <source>
        <dbReference type="ARBA" id="ARBA00022989"/>
    </source>
</evidence>
<dbReference type="InterPro" id="IPR020846">
    <property type="entry name" value="MFS_dom"/>
</dbReference>
<keyword evidence="2" id="KW-0813">Transport</keyword>
<evidence type="ECO:0000259" key="8">
    <source>
        <dbReference type="PROSITE" id="PS50850"/>
    </source>
</evidence>
<dbReference type="PANTHER" id="PTHR43266">
    <property type="entry name" value="MACROLIDE-EFFLUX PROTEIN"/>
    <property type="match status" value="1"/>
</dbReference>
<feature type="transmembrane region" description="Helical" evidence="7">
    <location>
        <begin position="259"/>
        <end position="278"/>
    </location>
</feature>
<dbReference type="AlphaFoldDB" id="A0A1D2YWM6"/>
<dbReference type="PRINTS" id="PR01988">
    <property type="entry name" value="EXPORTERBACE"/>
</dbReference>
<evidence type="ECO:0000256" key="4">
    <source>
        <dbReference type="ARBA" id="ARBA00022692"/>
    </source>
</evidence>
<comment type="caution">
    <text evidence="9">The sequence shown here is derived from an EMBL/GenBank/DDBJ whole genome shotgun (WGS) entry which is preliminary data.</text>
</comment>
<sequence length="418" mass="46206">MNGIWNNKNFVKLWFGQLVSILGDQLHFIAMMVLIQDFYGDIVVTGTVMMVTALPKVLFSPFAGVLVDRWSLKKTMVIADLLRMVLVLFIPFTFIVLEVTDMSIIFILTFLISTISVFFYPAKSASIPTLVEKDKLLVANSVSGSTQMIVSLLGLIGGAVLVSIIGTTGAFIIDASSFLISAIFISMITFPHKSKDLKSLDNKDSVYFKELKSGAKYIINDPLLRFLLIFFTSIMLVAGAINVLLFAYVQDILHKDASFIGYLAGANMVGMLIGMALIPKITNKYPKEKLLVFATLIFAITLINISYIDVLILVIPLMVINGLGNGILNVVASTIFQEHVIESMRGRVFSFIDAAVNSAAIISMLPAAWLAKQFGVQRIFLVTGIFIIGFFLYSLKKVNEIYDTNIDKPENIKQSEMI</sequence>
<feature type="transmembrane region" description="Helical" evidence="7">
    <location>
        <begin position="171"/>
        <end position="190"/>
    </location>
</feature>
<dbReference type="InterPro" id="IPR036259">
    <property type="entry name" value="MFS_trans_sf"/>
</dbReference>
<keyword evidence="4 7" id="KW-0812">Transmembrane</keyword>
<dbReference type="Gene3D" id="1.20.1250.20">
    <property type="entry name" value="MFS general substrate transporter like domains"/>
    <property type="match status" value="1"/>
</dbReference>
<dbReference type="Pfam" id="PF05977">
    <property type="entry name" value="MFS_3"/>
    <property type="match status" value="1"/>
</dbReference>
<dbReference type="GO" id="GO:0005886">
    <property type="term" value="C:plasma membrane"/>
    <property type="evidence" value="ECO:0007669"/>
    <property type="project" value="UniProtKB-SubCell"/>
</dbReference>
<evidence type="ECO:0000256" key="6">
    <source>
        <dbReference type="ARBA" id="ARBA00023136"/>
    </source>
</evidence>
<dbReference type="SUPFAM" id="SSF103473">
    <property type="entry name" value="MFS general substrate transporter"/>
    <property type="match status" value="1"/>
</dbReference>
<dbReference type="GO" id="GO:0022857">
    <property type="term" value="F:transmembrane transporter activity"/>
    <property type="evidence" value="ECO:0007669"/>
    <property type="project" value="InterPro"/>
</dbReference>
<protein>
    <recommendedName>
        <fullName evidence="8">Major facilitator superfamily (MFS) profile domain-containing protein</fullName>
    </recommendedName>
</protein>
<dbReference type="InterPro" id="IPR010290">
    <property type="entry name" value="TM_effector"/>
</dbReference>
<name>A0A1D2YWM6_9BACI</name>